<evidence type="ECO:0000313" key="2">
    <source>
        <dbReference type="EMBL" id="KAB2615538.1"/>
    </source>
</evidence>
<accession>A0A5N5GJM9</accession>
<evidence type="ECO:0000256" key="1">
    <source>
        <dbReference type="SAM" id="MobiDB-lite"/>
    </source>
</evidence>
<organism evidence="2 3">
    <name type="scientific">Pyrus ussuriensis x Pyrus communis</name>
    <dbReference type="NCBI Taxonomy" id="2448454"/>
    <lineage>
        <taxon>Eukaryota</taxon>
        <taxon>Viridiplantae</taxon>
        <taxon>Streptophyta</taxon>
        <taxon>Embryophyta</taxon>
        <taxon>Tracheophyta</taxon>
        <taxon>Spermatophyta</taxon>
        <taxon>Magnoliopsida</taxon>
        <taxon>eudicotyledons</taxon>
        <taxon>Gunneridae</taxon>
        <taxon>Pentapetalae</taxon>
        <taxon>rosids</taxon>
        <taxon>fabids</taxon>
        <taxon>Rosales</taxon>
        <taxon>Rosaceae</taxon>
        <taxon>Amygdaloideae</taxon>
        <taxon>Maleae</taxon>
        <taxon>Pyrus</taxon>
    </lineage>
</organism>
<dbReference type="AlphaFoldDB" id="A0A5N5GJM9"/>
<reference evidence="2 3" key="1">
    <citation type="submission" date="2019-09" db="EMBL/GenBank/DDBJ databases">
        <authorList>
            <person name="Ou C."/>
        </authorList>
    </citation>
    <scope>NUCLEOTIDE SEQUENCE [LARGE SCALE GENOMIC DNA]</scope>
    <source>
        <strain evidence="2">S2</strain>
        <tissue evidence="2">Leaf</tissue>
    </source>
</reference>
<comment type="caution">
    <text evidence="2">The sequence shown here is derived from an EMBL/GenBank/DDBJ whole genome shotgun (WGS) entry which is preliminary data.</text>
</comment>
<reference evidence="3" key="2">
    <citation type="submission" date="2019-10" db="EMBL/GenBank/DDBJ databases">
        <title>A de novo genome assembly of a pear dwarfing rootstock.</title>
        <authorList>
            <person name="Wang F."/>
            <person name="Wang J."/>
            <person name="Li S."/>
            <person name="Zhang Y."/>
            <person name="Fang M."/>
            <person name="Ma L."/>
            <person name="Zhao Y."/>
            <person name="Jiang S."/>
        </authorList>
    </citation>
    <scope>NUCLEOTIDE SEQUENCE [LARGE SCALE GENOMIC DNA]</scope>
</reference>
<gene>
    <name evidence="2" type="ORF">D8674_022126</name>
</gene>
<dbReference type="Proteomes" id="UP000327157">
    <property type="component" value="Chromosome 3"/>
</dbReference>
<keyword evidence="3" id="KW-1185">Reference proteome</keyword>
<feature type="region of interest" description="Disordered" evidence="1">
    <location>
        <begin position="69"/>
        <end position="94"/>
    </location>
</feature>
<feature type="compositionally biased region" description="Basic and acidic residues" evidence="1">
    <location>
        <begin position="70"/>
        <end position="94"/>
    </location>
</feature>
<protein>
    <submittedName>
        <fullName evidence="2">Uncharacterized protein</fullName>
    </submittedName>
</protein>
<name>A0A5N5GJM9_9ROSA</name>
<sequence length="94" mass="10717">MTRLCSHPRCESSGGDLKPRLSAVLPENGRKTRGLLEFQSQQSGMRFVISGGFDLDGVGWDDCAPCVHSENGRERVREKVREEREGREREKREK</sequence>
<dbReference type="EMBL" id="SMOL01000402">
    <property type="protein sequence ID" value="KAB2615538.1"/>
    <property type="molecule type" value="Genomic_DNA"/>
</dbReference>
<proteinExistence type="predicted"/>
<evidence type="ECO:0000313" key="3">
    <source>
        <dbReference type="Proteomes" id="UP000327157"/>
    </source>
</evidence>
<reference evidence="2 3" key="3">
    <citation type="submission" date="2019-11" db="EMBL/GenBank/DDBJ databases">
        <title>A de novo genome assembly of a pear dwarfing rootstock.</title>
        <authorList>
            <person name="Wang F."/>
            <person name="Wang J."/>
            <person name="Li S."/>
            <person name="Zhang Y."/>
            <person name="Fang M."/>
            <person name="Ma L."/>
            <person name="Zhao Y."/>
            <person name="Jiang S."/>
        </authorList>
    </citation>
    <scope>NUCLEOTIDE SEQUENCE [LARGE SCALE GENOMIC DNA]</scope>
    <source>
        <strain evidence="2">S2</strain>
        <tissue evidence="2">Leaf</tissue>
    </source>
</reference>